<feature type="transmembrane region" description="Helical" evidence="1">
    <location>
        <begin position="403"/>
        <end position="426"/>
    </location>
</feature>
<organism evidence="2 3">
    <name type="scientific">Discina gigas</name>
    <dbReference type="NCBI Taxonomy" id="1032678"/>
    <lineage>
        <taxon>Eukaryota</taxon>
        <taxon>Fungi</taxon>
        <taxon>Dikarya</taxon>
        <taxon>Ascomycota</taxon>
        <taxon>Pezizomycotina</taxon>
        <taxon>Pezizomycetes</taxon>
        <taxon>Pezizales</taxon>
        <taxon>Discinaceae</taxon>
        <taxon>Discina</taxon>
    </lineage>
</organism>
<comment type="caution">
    <text evidence="2">The sequence shown here is derived from an EMBL/GenBank/DDBJ whole genome shotgun (WGS) entry which is preliminary data.</text>
</comment>
<evidence type="ECO:0000313" key="3">
    <source>
        <dbReference type="Proteomes" id="UP001447188"/>
    </source>
</evidence>
<evidence type="ECO:0000256" key="1">
    <source>
        <dbReference type="SAM" id="Phobius"/>
    </source>
</evidence>
<feature type="transmembrane region" description="Helical" evidence="1">
    <location>
        <begin position="12"/>
        <end position="32"/>
    </location>
</feature>
<keyword evidence="1" id="KW-0812">Transmembrane</keyword>
<proteinExistence type="predicted"/>
<protein>
    <submittedName>
        <fullName evidence="2">Uncharacterized protein</fullName>
    </submittedName>
</protein>
<reference evidence="2 3" key="1">
    <citation type="submission" date="2024-02" db="EMBL/GenBank/DDBJ databases">
        <title>Discinaceae phylogenomics.</title>
        <authorList>
            <person name="Dirks A.C."/>
            <person name="James T.Y."/>
        </authorList>
    </citation>
    <scope>NUCLEOTIDE SEQUENCE [LARGE SCALE GENOMIC DNA]</scope>
    <source>
        <strain evidence="2 3">ACD0624</strain>
    </source>
</reference>
<keyword evidence="1" id="KW-1133">Transmembrane helix</keyword>
<gene>
    <name evidence="2" type="ORF">Q9L58_006771</name>
</gene>
<evidence type="ECO:0000313" key="2">
    <source>
        <dbReference type="EMBL" id="KAL0634305.1"/>
    </source>
</evidence>
<dbReference type="Proteomes" id="UP001447188">
    <property type="component" value="Unassembled WGS sequence"/>
</dbReference>
<feature type="transmembrane region" description="Helical" evidence="1">
    <location>
        <begin position="438"/>
        <end position="456"/>
    </location>
</feature>
<sequence>MSSVVADPRGRGAFSLVLSCFLTLLICLWTAIHINIPEKPTMGRILTRKLTWILVGLIAPEILVWRAFEQWRDARAILAAVADISSTSTTRQKPRWWSSRTDSDDDLGMETAFFAVMGGFTICPIGCTNRRFTVTPSGLVRLLQEQLITPESLAMRKRDIQDKAKSDVMMRILVFVQVVWMVVQCIYRKVNGFSVTVIELHTLVHVVCAVGMYALWWNKPFDAHQSIDLELDDGVAAILCYSFAPRDTSRIHVSLTTPGAQRPDTPVQSPGGDHPRMAEVAGFARYGGYPARNQIGRMKGLDRSGRGVLAFAGQTLVNTEKGFFITCDSSISFVTDPVREMRFYTLLADAIRSSPVDRTVLGHRLIAVDTTDYPLRAAESRPSLLCAEVSNLRSTTIASTRPAFVNPVWVLPFLSLLYGGSHAAAWNSHFPTHVERRLWRVAVVVIASPVVAIILWEAEKYLVRRISASSSHVVLWMKAVGRYCIPAKVRDGDDMSPSGGELVVMFMKLVLFQALPLLVYIAARAFVVVESVVGVRSLPGGAQDLSRWLSLWPHL</sequence>
<dbReference type="PANTHER" id="PTHR35043">
    <property type="entry name" value="TRANSCRIPTION FACTOR DOMAIN-CONTAINING PROTEIN"/>
    <property type="match status" value="1"/>
</dbReference>
<feature type="transmembrane region" description="Helical" evidence="1">
    <location>
        <begin position="502"/>
        <end position="523"/>
    </location>
</feature>
<keyword evidence="1" id="KW-0472">Membrane</keyword>
<feature type="transmembrane region" description="Helical" evidence="1">
    <location>
        <begin position="168"/>
        <end position="187"/>
    </location>
</feature>
<accession>A0ABR3GEG8</accession>
<dbReference type="EMBL" id="JBBBZM010000098">
    <property type="protein sequence ID" value="KAL0634305.1"/>
    <property type="molecule type" value="Genomic_DNA"/>
</dbReference>
<feature type="transmembrane region" description="Helical" evidence="1">
    <location>
        <begin position="193"/>
        <end position="216"/>
    </location>
</feature>
<name>A0ABR3GEG8_9PEZI</name>
<keyword evidence="3" id="KW-1185">Reference proteome</keyword>
<dbReference type="PANTHER" id="PTHR35043:SF7">
    <property type="entry name" value="TRANSCRIPTION FACTOR DOMAIN-CONTAINING PROTEIN"/>
    <property type="match status" value="1"/>
</dbReference>
<feature type="transmembrane region" description="Helical" evidence="1">
    <location>
        <begin position="52"/>
        <end position="68"/>
    </location>
</feature>